<organism evidence="1">
    <name type="scientific">Brassica napus</name>
    <name type="common">Rape</name>
    <dbReference type="NCBI Taxonomy" id="3708"/>
    <lineage>
        <taxon>Eukaryota</taxon>
        <taxon>Viridiplantae</taxon>
        <taxon>Streptophyta</taxon>
        <taxon>Embryophyta</taxon>
        <taxon>Tracheophyta</taxon>
        <taxon>Spermatophyta</taxon>
        <taxon>Magnoliopsida</taxon>
        <taxon>eudicotyledons</taxon>
        <taxon>Gunneridae</taxon>
        <taxon>Pentapetalae</taxon>
        <taxon>rosids</taxon>
        <taxon>malvids</taxon>
        <taxon>Brassicales</taxon>
        <taxon>Brassicaceae</taxon>
        <taxon>Brassiceae</taxon>
        <taxon>Brassica</taxon>
    </lineage>
</organism>
<dbReference type="EMBL" id="HG994369">
    <property type="protein sequence ID" value="CAF1935359.1"/>
    <property type="molecule type" value="Genomic_DNA"/>
</dbReference>
<accession>A0A816LDN5</accession>
<name>A0A816LDN5_BRANA</name>
<dbReference type="Proteomes" id="UP001295469">
    <property type="component" value="Chromosome C05"/>
</dbReference>
<dbReference type="Gramene" id="CDY01030">
    <property type="protein sequence ID" value="CDY01030"/>
    <property type="gene ID" value="GSBRNA2T00111057001"/>
</dbReference>
<sequence>MTPSDISSLSEPLVASPAQESCVSEPSSVLLDSFSPPVPSPVSIFESQELVDPCQRRCNVETVFLQLGKGHFEAI</sequence>
<proteinExistence type="predicted"/>
<evidence type="ECO:0000313" key="1">
    <source>
        <dbReference type="EMBL" id="CAF1935359.1"/>
    </source>
</evidence>
<protein>
    <submittedName>
        <fullName evidence="1">(rape) hypothetical protein</fullName>
    </submittedName>
</protein>
<dbReference type="AlphaFoldDB" id="A0A816LDN5"/>
<reference evidence="1" key="1">
    <citation type="submission" date="2021-01" db="EMBL/GenBank/DDBJ databases">
        <authorList>
            <consortium name="Genoscope - CEA"/>
            <person name="William W."/>
        </authorList>
    </citation>
    <scope>NUCLEOTIDE SEQUENCE</scope>
</reference>
<gene>
    <name evidence="1" type="ORF">DARMORV10_C05P56460.1</name>
</gene>